<sequence>MASFNVTAEDSSPLITWGPPGAWIDSPDGDFASQSYSAQSWHKTSSQGAYATISFEGTGIWLYGAKRPDYGQYNFAVDGQSVQGSAKSETPAFQQLLGGKSGLPMGSHTVTLTNTGSGSSIDLDSFVFETQIGSTGAKMSKFTTDDSSSEITYTPSLSDWSISPSTSNMNNTLHYTQTGGAQALFKFSGDAVAVYGTVSPDHANYTISVDGKTHSLNGGANGIARTLHYQVQCLVLNDRPCCP</sequence>
<gene>
    <name evidence="1" type="ORF">HETIRDRAFT_476583</name>
</gene>
<dbReference type="EMBL" id="KI925459">
    <property type="protein sequence ID" value="ETW80861.1"/>
    <property type="molecule type" value="Genomic_DNA"/>
</dbReference>
<dbReference type="GeneID" id="20677702"/>
<dbReference type="eggNOG" id="ENOG502SJ6V">
    <property type="taxonomic scope" value="Eukaryota"/>
</dbReference>
<organism evidence="1 2">
    <name type="scientific">Heterobasidion irregulare (strain TC 32-1)</name>
    <dbReference type="NCBI Taxonomy" id="747525"/>
    <lineage>
        <taxon>Eukaryota</taxon>
        <taxon>Fungi</taxon>
        <taxon>Dikarya</taxon>
        <taxon>Basidiomycota</taxon>
        <taxon>Agaricomycotina</taxon>
        <taxon>Agaricomycetes</taxon>
        <taxon>Russulales</taxon>
        <taxon>Bondarzewiaceae</taxon>
        <taxon>Heterobasidion</taxon>
        <taxon>Heterobasidion annosum species complex</taxon>
    </lineage>
</organism>
<protein>
    <submittedName>
        <fullName evidence="1">Uncharacterized protein</fullName>
    </submittedName>
</protein>
<proteinExistence type="predicted"/>
<dbReference type="Gene3D" id="2.60.120.260">
    <property type="entry name" value="Galactose-binding domain-like"/>
    <property type="match status" value="2"/>
</dbReference>
<reference evidence="1 2" key="1">
    <citation type="journal article" date="2012" name="New Phytol.">
        <title>Insight into trade-off between wood decay and parasitism from the genome of a fungal forest pathogen.</title>
        <authorList>
            <person name="Olson A."/>
            <person name="Aerts A."/>
            <person name="Asiegbu F."/>
            <person name="Belbahri L."/>
            <person name="Bouzid O."/>
            <person name="Broberg A."/>
            <person name="Canback B."/>
            <person name="Coutinho P.M."/>
            <person name="Cullen D."/>
            <person name="Dalman K."/>
            <person name="Deflorio G."/>
            <person name="van Diepen L.T."/>
            <person name="Dunand C."/>
            <person name="Duplessis S."/>
            <person name="Durling M."/>
            <person name="Gonthier P."/>
            <person name="Grimwood J."/>
            <person name="Fossdal C.G."/>
            <person name="Hansson D."/>
            <person name="Henrissat B."/>
            <person name="Hietala A."/>
            <person name="Himmelstrand K."/>
            <person name="Hoffmeister D."/>
            <person name="Hogberg N."/>
            <person name="James T.Y."/>
            <person name="Karlsson M."/>
            <person name="Kohler A."/>
            <person name="Kues U."/>
            <person name="Lee Y.H."/>
            <person name="Lin Y.C."/>
            <person name="Lind M."/>
            <person name="Lindquist E."/>
            <person name="Lombard V."/>
            <person name="Lucas S."/>
            <person name="Lunden K."/>
            <person name="Morin E."/>
            <person name="Murat C."/>
            <person name="Park J."/>
            <person name="Raffaello T."/>
            <person name="Rouze P."/>
            <person name="Salamov A."/>
            <person name="Schmutz J."/>
            <person name="Solheim H."/>
            <person name="Stahlberg J."/>
            <person name="Velez H."/>
            <person name="de Vries R.P."/>
            <person name="Wiebenga A."/>
            <person name="Woodward S."/>
            <person name="Yakovlev I."/>
            <person name="Garbelotto M."/>
            <person name="Martin F."/>
            <person name="Grigoriev I.V."/>
            <person name="Stenlid J."/>
        </authorList>
    </citation>
    <scope>NUCLEOTIDE SEQUENCE [LARGE SCALE GENOMIC DNA]</scope>
    <source>
        <strain evidence="1 2">TC 32-1</strain>
    </source>
</reference>
<dbReference type="RefSeq" id="XP_009547560.1">
    <property type="nucleotide sequence ID" value="XM_009549265.1"/>
</dbReference>
<evidence type="ECO:0000313" key="1">
    <source>
        <dbReference type="EMBL" id="ETW80861.1"/>
    </source>
</evidence>
<dbReference type="Proteomes" id="UP000030671">
    <property type="component" value="Unassembled WGS sequence"/>
</dbReference>
<accession>W4K742</accession>
<dbReference type="AlphaFoldDB" id="W4K742"/>
<dbReference type="OrthoDB" id="2576082at2759"/>
<dbReference type="KEGG" id="hir:HETIRDRAFT_476583"/>
<dbReference type="HOGENOM" id="CLU_058499_0_0_1"/>
<name>W4K742_HETIT</name>
<evidence type="ECO:0000313" key="2">
    <source>
        <dbReference type="Proteomes" id="UP000030671"/>
    </source>
</evidence>
<dbReference type="InParanoid" id="W4K742"/>
<keyword evidence="2" id="KW-1185">Reference proteome</keyword>